<name>A0A1J1HLI4_9DIPT</name>
<dbReference type="EMBL" id="CVRI01000010">
    <property type="protein sequence ID" value="CRK88893.1"/>
    <property type="molecule type" value="Genomic_DNA"/>
</dbReference>
<accession>A0A1J1HLI4</accession>
<reference evidence="1 2" key="1">
    <citation type="submission" date="2015-04" db="EMBL/GenBank/DDBJ databases">
        <authorList>
            <person name="Syromyatnikov M.Y."/>
            <person name="Popov V.N."/>
        </authorList>
    </citation>
    <scope>NUCLEOTIDE SEQUENCE [LARGE SCALE GENOMIC DNA]</scope>
</reference>
<sequence>MMQSPISSSPELIDPRFSQLRLPASSSKTKVPTKEIESFFCFGSNHFYCTLIDSKDADNCFTNKQKDLELKLNENSLY</sequence>
<keyword evidence="2" id="KW-1185">Reference proteome</keyword>
<proteinExistence type="predicted"/>
<dbReference type="Proteomes" id="UP000183832">
    <property type="component" value="Unassembled WGS sequence"/>
</dbReference>
<evidence type="ECO:0000313" key="1">
    <source>
        <dbReference type="EMBL" id="CRK88893.1"/>
    </source>
</evidence>
<dbReference type="AlphaFoldDB" id="A0A1J1HLI4"/>
<organism evidence="1 2">
    <name type="scientific">Clunio marinus</name>
    <dbReference type="NCBI Taxonomy" id="568069"/>
    <lineage>
        <taxon>Eukaryota</taxon>
        <taxon>Metazoa</taxon>
        <taxon>Ecdysozoa</taxon>
        <taxon>Arthropoda</taxon>
        <taxon>Hexapoda</taxon>
        <taxon>Insecta</taxon>
        <taxon>Pterygota</taxon>
        <taxon>Neoptera</taxon>
        <taxon>Endopterygota</taxon>
        <taxon>Diptera</taxon>
        <taxon>Nematocera</taxon>
        <taxon>Chironomoidea</taxon>
        <taxon>Chironomidae</taxon>
        <taxon>Clunio</taxon>
    </lineage>
</organism>
<gene>
    <name evidence="1" type="ORF">CLUMA_CG002848</name>
</gene>
<protein>
    <submittedName>
        <fullName evidence="1">CLUMA_CG002848, isoform A</fullName>
    </submittedName>
</protein>
<evidence type="ECO:0000313" key="2">
    <source>
        <dbReference type="Proteomes" id="UP000183832"/>
    </source>
</evidence>